<sequence>LKRRANHLFSLNSFISHFCLVRISTLCIQRIYPLSKQIDGAVITSNEEENLNCVLTFHTETVLQRFMLRFEKLALDCNDHLFIFDGDLAVGNYKVNISRFAFKNHKIKRRRNTMS</sequence>
<evidence type="ECO:0000313" key="2">
    <source>
        <dbReference type="Proteomes" id="UP000285301"/>
    </source>
</evidence>
<evidence type="ECO:0000313" key="1">
    <source>
        <dbReference type="EMBL" id="RWS12946.1"/>
    </source>
</evidence>
<feature type="non-terminal residue" evidence="1">
    <location>
        <position position="1"/>
    </location>
</feature>
<dbReference type="EMBL" id="NCKU01001151">
    <property type="protein sequence ID" value="RWS12946.1"/>
    <property type="molecule type" value="Genomic_DNA"/>
</dbReference>
<dbReference type="Proteomes" id="UP000285301">
    <property type="component" value="Unassembled WGS sequence"/>
</dbReference>
<dbReference type="OrthoDB" id="6514358at2759"/>
<comment type="caution">
    <text evidence="1">The sequence shown here is derived from an EMBL/GenBank/DDBJ whole genome shotgun (WGS) entry which is preliminary data.</text>
</comment>
<name>A0A443RCF3_9ACAR</name>
<dbReference type="STRING" id="1965070.A0A443RCF3"/>
<gene>
    <name evidence="1" type="ORF">B4U79_06997</name>
</gene>
<protein>
    <submittedName>
        <fullName evidence="1">Uncharacterized protein</fullName>
    </submittedName>
</protein>
<accession>A0A443RCF3</accession>
<proteinExistence type="predicted"/>
<organism evidence="1 2">
    <name type="scientific">Dinothrombium tinctorium</name>
    <dbReference type="NCBI Taxonomy" id="1965070"/>
    <lineage>
        <taxon>Eukaryota</taxon>
        <taxon>Metazoa</taxon>
        <taxon>Ecdysozoa</taxon>
        <taxon>Arthropoda</taxon>
        <taxon>Chelicerata</taxon>
        <taxon>Arachnida</taxon>
        <taxon>Acari</taxon>
        <taxon>Acariformes</taxon>
        <taxon>Trombidiformes</taxon>
        <taxon>Prostigmata</taxon>
        <taxon>Anystina</taxon>
        <taxon>Parasitengona</taxon>
        <taxon>Trombidioidea</taxon>
        <taxon>Trombidiidae</taxon>
        <taxon>Dinothrombium</taxon>
    </lineage>
</organism>
<keyword evidence="2" id="KW-1185">Reference proteome</keyword>
<reference evidence="1 2" key="1">
    <citation type="journal article" date="2018" name="Gigascience">
        <title>Genomes of trombidid mites reveal novel predicted allergens and laterally-transferred genes associated with secondary metabolism.</title>
        <authorList>
            <person name="Dong X."/>
            <person name="Chaisiri K."/>
            <person name="Xia D."/>
            <person name="Armstrong S.D."/>
            <person name="Fang Y."/>
            <person name="Donnelly M.J."/>
            <person name="Kadowaki T."/>
            <person name="McGarry J.W."/>
            <person name="Darby A.C."/>
            <person name="Makepeace B.L."/>
        </authorList>
    </citation>
    <scope>NUCLEOTIDE SEQUENCE [LARGE SCALE GENOMIC DNA]</scope>
    <source>
        <strain evidence="1">UoL-WK</strain>
    </source>
</reference>
<dbReference type="AlphaFoldDB" id="A0A443RCF3"/>